<accession>A0ABP6XDH6</accession>
<dbReference type="Pfam" id="PF13400">
    <property type="entry name" value="Tad"/>
    <property type="match status" value="1"/>
</dbReference>
<feature type="domain" description="Putative Flp pilus-assembly TadG-like N-terminal" evidence="3">
    <location>
        <begin position="18"/>
        <end position="57"/>
    </location>
</feature>
<protein>
    <submittedName>
        <fullName evidence="4">Pilus assembly protein TadG-related protein</fullName>
    </submittedName>
</protein>
<evidence type="ECO:0000259" key="3">
    <source>
        <dbReference type="Pfam" id="PF13400"/>
    </source>
</evidence>
<organism evidence="4 5">
    <name type="scientific">Streptomyces osmaniensis</name>
    <dbReference type="NCBI Taxonomy" id="593134"/>
    <lineage>
        <taxon>Bacteria</taxon>
        <taxon>Bacillati</taxon>
        <taxon>Actinomycetota</taxon>
        <taxon>Actinomycetes</taxon>
        <taxon>Kitasatosporales</taxon>
        <taxon>Streptomycetaceae</taxon>
        <taxon>Streptomyces</taxon>
    </lineage>
</organism>
<dbReference type="InterPro" id="IPR028087">
    <property type="entry name" value="Tad_N"/>
</dbReference>
<feature type="compositionally biased region" description="Acidic residues" evidence="1">
    <location>
        <begin position="183"/>
        <end position="201"/>
    </location>
</feature>
<keyword evidence="5" id="KW-1185">Reference proteome</keyword>
<keyword evidence="2" id="KW-0472">Membrane</keyword>
<evidence type="ECO:0000313" key="4">
    <source>
        <dbReference type="EMBL" id="GAA3564570.1"/>
    </source>
</evidence>
<dbReference type="EMBL" id="BAABCE010000010">
    <property type="protein sequence ID" value="GAA3564570.1"/>
    <property type="molecule type" value="Genomic_DNA"/>
</dbReference>
<evidence type="ECO:0000256" key="1">
    <source>
        <dbReference type="SAM" id="MobiDB-lite"/>
    </source>
</evidence>
<gene>
    <name evidence="4" type="ORF">GCM10022295_53560</name>
</gene>
<dbReference type="Proteomes" id="UP001500707">
    <property type="component" value="Unassembled WGS sequence"/>
</dbReference>
<sequence>MIRRRTFGDAGQAFPIYITVVGGLLFLAFAYLAVGQAAANRNGAQTAADAAALAAAQETRDRLAGDWLAVVGDPAKWQDILDGDRAVFDGCWRAQELAAQNDANVQQCVQDGLLGYKVEVETNQSVGESIVPGTEDFKSRASATAVIEPRCTFDLPGEDADDGDGDGEGNETLPLPQLTCDDTNWDLDPDDPATLPDPEDLFDVHLAD</sequence>
<evidence type="ECO:0000256" key="2">
    <source>
        <dbReference type="SAM" id="Phobius"/>
    </source>
</evidence>
<feature type="transmembrane region" description="Helical" evidence="2">
    <location>
        <begin position="12"/>
        <end position="34"/>
    </location>
</feature>
<name>A0ABP6XDH6_9ACTN</name>
<feature type="region of interest" description="Disordered" evidence="1">
    <location>
        <begin position="153"/>
        <end position="208"/>
    </location>
</feature>
<evidence type="ECO:0000313" key="5">
    <source>
        <dbReference type="Proteomes" id="UP001500707"/>
    </source>
</evidence>
<keyword evidence="2" id="KW-0812">Transmembrane</keyword>
<dbReference type="RefSeq" id="WP_346183850.1">
    <property type="nucleotide sequence ID" value="NZ_BAABCE010000010.1"/>
</dbReference>
<proteinExistence type="predicted"/>
<keyword evidence="2" id="KW-1133">Transmembrane helix</keyword>
<comment type="caution">
    <text evidence="4">The sequence shown here is derived from an EMBL/GenBank/DDBJ whole genome shotgun (WGS) entry which is preliminary data.</text>
</comment>
<reference evidence="5" key="1">
    <citation type="journal article" date="2019" name="Int. J. Syst. Evol. Microbiol.">
        <title>The Global Catalogue of Microorganisms (GCM) 10K type strain sequencing project: providing services to taxonomists for standard genome sequencing and annotation.</title>
        <authorList>
            <consortium name="The Broad Institute Genomics Platform"/>
            <consortium name="The Broad Institute Genome Sequencing Center for Infectious Disease"/>
            <person name="Wu L."/>
            <person name="Ma J."/>
        </authorList>
    </citation>
    <scope>NUCLEOTIDE SEQUENCE [LARGE SCALE GENOMIC DNA]</scope>
    <source>
        <strain evidence="5">JCM 17656</strain>
    </source>
</reference>
<feature type="compositionally biased region" description="Acidic residues" evidence="1">
    <location>
        <begin position="156"/>
        <end position="169"/>
    </location>
</feature>